<dbReference type="PANTHER" id="PTHR23204">
    <property type="entry name" value="CLEAVAGE AND POLYADENYLATION SPECIFIC FACTOR"/>
    <property type="match status" value="1"/>
</dbReference>
<evidence type="ECO:0000256" key="1">
    <source>
        <dbReference type="ARBA" id="ARBA00006265"/>
    </source>
</evidence>
<gene>
    <name evidence="5" type="ORF">COCSUDRAFT_68114</name>
</gene>
<feature type="region of interest" description="Disordered" evidence="3">
    <location>
        <begin position="1"/>
        <end position="125"/>
    </location>
</feature>
<dbReference type="GO" id="GO:0003723">
    <property type="term" value="F:RNA binding"/>
    <property type="evidence" value="ECO:0007669"/>
    <property type="project" value="UniProtKB-UniRule"/>
</dbReference>
<dbReference type="RefSeq" id="XP_005643522.1">
    <property type="nucleotide sequence ID" value="XM_005643465.1"/>
</dbReference>
<dbReference type="InterPro" id="IPR012677">
    <property type="entry name" value="Nucleotide-bd_a/b_plait_sf"/>
</dbReference>
<dbReference type="EMBL" id="AGSI01000021">
    <property type="protein sequence ID" value="EIE18978.1"/>
    <property type="molecule type" value="Genomic_DNA"/>
</dbReference>
<dbReference type="PROSITE" id="PS50102">
    <property type="entry name" value="RRM"/>
    <property type="match status" value="1"/>
</dbReference>
<dbReference type="InterPro" id="IPR000504">
    <property type="entry name" value="RRM_dom"/>
</dbReference>
<dbReference type="KEGG" id="csl:COCSUDRAFT_68114"/>
<evidence type="ECO:0000256" key="3">
    <source>
        <dbReference type="SAM" id="MobiDB-lite"/>
    </source>
</evidence>
<keyword evidence="2" id="KW-0694">RNA-binding</keyword>
<keyword evidence="6" id="KW-1185">Reference proteome</keyword>
<organism evidence="5 6">
    <name type="scientific">Coccomyxa subellipsoidea (strain C-169)</name>
    <name type="common">Green microalga</name>
    <dbReference type="NCBI Taxonomy" id="574566"/>
    <lineage>
        <taxon>Eukaryota</taxon>
        <taxon>Viridiplantae</taxon>
        <taxon>Chlorophyta</taxon>
        <taxon>core chlorophytes</taxon>
        <taxon>Trebouxiophyceae</taxon>
        <taxon>Trebouxiophyceae incertae sedis</taxon>
        <taxon>Coccomyxaceae</taxon>
        <taxon>Coccomyxa</taxon>
        <taxon>Coccomyxa subellipsoidea</taxon>
    </lineage>
</organism>
<dbReference type="STRING" id="574566.I0YKQ9"/>
<protein>
    <submittedName>
        <fullName evidence="5">RNA-binding domain-containing protein</fullName>
    </submittedName>
</protein>
<dbReference type="OrthoDB" id="439808at2759"/>
<proteinExistence type="inferred from homology"/>
<dbReference type="AlphaFoldDB" id="I0YKQ9"/>
<reference evidence="5 6" key="1">
    <citation type="journal article" date="2012" name="Genome Biol.">
        <title>The genome of the polar eukaryotic microalga coccomyxa subellipsoidea reveals traits of cold adaptation.</title>
        <authorList>
            <person name="Blanc G."/>
            <person name="Agarkova I."/>
            <person name="Grimwood J."/>
            <person name="Kuo A."/>
            <person name="Brueggeman A."/>
            <person name="Dunigan D."/>
            <person name="Gurnon J."/>
            <person name="Ladunga I."/>
            <person name="Lindquist E."/>
            <person name="Lucas S."/>
            <person name="Pangilinan J."/>
            <person name="Proschold T."/>
            <person name="Salamov A."/>
            <person name="Schmutz J."/>
            <person name="Weeks D."/>
            <person name="Yamada T."/>
            <person name="Claverie J.M."/>
            <person name="Grigoriev I."/>
            <person name="Van Etten J."/>
            <person name="Lomsadze A."/>
            <person name="Borodovsky M."/>
        </authorList>
    </citation>
    <scope>NUCLEOTIDE SEQUENCE [LARGE SCALE GENOMIC DNA]</scope>
    <source>
        <strain evidence="5 6">C-169</strain>
    </source>
</reference>
<dbReference type="GO" id="GO:0005634">
    <property type="term" value="C:nucleus"/>
    <property type="evidence" value="ECO:0007669"/>
    <property type="project" value="UniProtKB-SubCell"/>
</dbReference>
<feature type="compositionally biased region" description="Gly residues" evidence="3">
    <location>
        <begin position="264"/>
        <end position="283"/>
    </location>
</feature>
<dbReference type="SUPFAM" id="SSF54928">
    <property type="entry name" value="RNA-binding domain, RBD"/>
    <property type="match status" value="1"/>
</dbReference>
<comment type="similarity">
    <text evidence="1">Belongs to the RRM CPSF6/7 family.</text>
</comment>
<dbReference type="GO" id="GO:0006397">
    <property type="term" value="P:mRNA processing"/>
    <property type="evidence" value="ECO:0007669"/>
    <property type="project" value="UniProtKB-KW"/>
</dbReference>
<dbReference type="eggNOG" id="KOG0118">
    <property type="taxonomic scope" value="Eukaryota"/>
</dbReference>
<feature type="domain" description="RRM" evidence="4">
    <location>
        <begin position="130"/>
        <end position="208"/>
    </location>
</feature>
<dbReference type="InterPro" id="IPR034772">
    <property type="entry name" value="CPSF6/7"/>
</dbReference>
<evidence type="ECO:0000313" key="5">
    <source>
        <dbReference type="EMBL" id="EIE18978.1"/>
    </source>
</evidence>
<dbReference type="Gene3D" id="3.30.70.330">
    <property type="match status" value="1"/>
</dbReference>
<dbReference type="Proteomes" id="UP000007264">
    <property type="component" value="Unassembled WGS sequence"/>
</dbReference>
<dbReference type="InterPro" id="IPR035979">
    <property type="entry name" value="RBD_domain_sf"/>
</dbReference>
<name>I0YKQ9_COCSC</name>
<comment type="caution">
    <text evidence="5">The sequence shown here is derived from an EMBL/GenBank/DDBJ whole genome shotgun (WGS) entry which is preliminary data.</text>
</comment>
<feature type="compositionally biased region" description="Polar residues" evidence="3">
    <location>
        <begin position="86"/>
        <end position="105"/>
    </location>
</feature>
<evidence type="ECO:0000256" key="2">
    <source>
        <dbReference type="PROSITE-ProRule" id="PRU00176"/>
    </source>
</evidence>
<accession>I0YKQ9</accession>
<evidence type="ECO:0000313" key="6">
    <source>
        <dbReference type="Proteomes" id="UP000007264"/>
    </source>
</evidence>
<dbReference type="SMART" id="SM00360">
    <property type="entry name" value="RRM"/>
    <property type="match status" value="1"/>
</dbReference>
<dbReference type="GeneID" id="17036928"/>
<sequence length="339" mass="35725">MQTSEAAAPDFDDDEDFRLSAPTAKLEDTRPPLDDDAASIDLYGDVADGNNDDFASLYGSGPAPNQQTQEELEEQIMPADRPGPSENGTEQYQSDAGARVQQSTAGEGPVVKRGSAASSSRGEPSYGTIDAVYVGNLQWWTTDAQIEELCSQFGSVQKFRFFEDKANGKSKGYVLVTFDSPKAAYTCKEGLDGTMVDGKKCVVTFAKQKEPGKGQGAQRDGTAMASTSQGPTGRGAAYRGRSQEQGGRGPRMRPPVGDPPFSGSMGGGGGPGMGWNGGPGMGPGPFMPPGIMGPGMGPMGPGMPFMPPGFPPGMQHNMHMGRGTPYARGPMNNFKRPRY</sequence>
<dbReference type="CDD" id="cd12372">
    <property type="entry name" value="RRM_CFIm68_CFIm59"/>
    <property type="match status" value="1"/>
</dbReference>
<evidence type="ECO:0000259" key="4">
    <source>
        <dbReference type="PROSITE" id="PS50102"/>
    </source>
</evidence>
<dbReference type="Pfam" id="PF00076">
    <property type="entry name" value="RRM_1"/>
    <property type="match status" value="1"/>
</dbReference>
<feature type="region of interest" description="Disordered" evidence="3">
    <location>
        <begin position="209"/>
        <end position="293"/>
    </location>
</feature>